<dbReference type="EMBL" id="CADCTU010000455">
    <property type="protein sequence ID" value="CAA9319739.1"/>
    <property type="molecule type" value="Genomic_DNA"/>
</dbReference>
<protein>
    <submittedName>
        <fullName evidence="1">Uncharacterized protein</fullName>
    </submittedName>
</protein>
<dbReference type="AlphaFoldDB" id="A0A6J4L2K5"/>
<dbReference type="GO" id="GO:0046872">
    <property type="term" value="F:metal ion binding"/>
    <property type="evidence" value="ECO:0007669"/>
    <property type="project" value="InterPro"/>
</dbReference>
<dbReference type="Gene3D" id="3.30.830.10">
    <property type="entry name" value="Metalloenzyme, LuxS/M16 peptidase-like"/>
    <property type="match status" value="1"/>
</dbReference>
<dbReference type="InterPro" id="IPR011249">
    <property type="entry name" value="Metalloenz_LuxS/M16"/>
</dbReference>
<proteinExistence type="predicted"/>
<reference evidence="1" key="1">
    <citation type="submission" date="2020-02" db="EMBL/GenBank/DDBJ databases">
        <authorList>
            <person name="Meier V. D."/>
        </authorList>
    </citation>
    <scope>NUCLEOTIDE SEQUENCE</scope>
    <source>
        <strain evidence="1">AVDCRST_MAG11</strain>
    </source>
</reference>
<gene>
    <name evidence="1" type="ORF">AVDCRST_MAG11-1938</name>
</gene>
<evidence type="ECO:0000313" key="1">
    <source>
        <dbReference type="EMBL" id="CAA9319739.1"/>
    </source>
</evidence>
<dbReference type="SUPFAM" id="SSF63411">
    <property type="entry name" value="LuxS/MPP-like metallohydrolase"/>
    <property type="match status" value="1"/>
</dbReference>
<accession>A0A6J4L2K5</accession>
<organism evidence="1">
    <name type="scientific">uncultured Gemmatimonadaceae bacterium</name>
    <dbReference type="NCBI Taxonomy" id="246130"/>
    <lineage>
        <taxon>Bacteria</taxon>
        <taxon>Pseudomonadati</taxon>
        <taxon>Gemmatimonadota</taxon>
        <taxon>Gemmatimonadia</taxon>
        <taxon>Gemmatimonadales</taxon>
        <taxon>Gemmatimonadaceae</taxon>
        <taxon>environmental samples</taxon>
    </lineage>
</organism>
<feature type="non-terminal residue" evidence="1">
    <location>
        <position position="1"/>
    </location>
</feature>
<name>A0A6J4L2K5_9BACT</name>
<sequence>KQEIEGLRRDQIDPAALDRLVQQFITDYFLDNETNSDQANFLARAELYQGDYRRADRFVDDLRAVSSDDVRRVATRYMRDVTFAYVGDPKRLTPRVVEGF</sequence>